<gene>
    <name evidence="6" type="ORF">WR25_20034</name>
</gene>
<reference evidence="6 7" key="1">
    <citation type="journal article" date="2017" name="Curr. Biol.">
        <title>Genome architecture and evolution of a unichromosomal asexual nematode.</title>
        <authorList>
            <person name="Fradin H."/>
            <person name="Zegar C."/>
            <person name="Gutwein M."/>
            <person name="Lucas J."/>
            <person name="Kovtun M."/>
            <person name="Corcoran D."/>
            <person name="Baugh L.R."/>
            <person name="Kiontke K."/>
            <person name="Gunsalus K."/>
            <person name="Fitch D.H."/>
            <person name="Piano F."/>
        </authorList>
    </citation>
    <scope>NUCLEOTIDE SEQUENCE [LARGE SCALE GENOMIC DNA]</scope>
    <source>
        <strain evidence="6">PF1309</strain>
    </source>
</reference>
<feature type="domain" description="SH3" evidence="5">
    <location>
        <begin position="287"/>
        <end position="348"/>
    </location>
</feature>
<dbReference type="PANTHER" id="PTHR45818:SF3">
    <property type="entry name" value="PROTEIN VAV"/>
    <property type="match status" value="1"/>
</dbReference>
<dbReference type="Gene3D" id="2.30.30.40">
    <property type="entry name" value="SH3 Domains"/>
    <property type="match status" value="1"/>
</dbReference>
<proteinExistence type="predicted"/>
<comment type="caution">
    <text evidence="6">The sequence shown here is derived from an EMBL/GenBank/DDBJ whole genome shotgun (WGS) entry which is preliminary data.</text>
</comment>
<dbReference type="OrthoDB" id="5340910at2759"/>
<dbReference type="InterPro" id="IPR001452">
    <property type="entry name" value="SH3_domain"/>
</dbReference>
<dbReference type="SMART" id="SM00326">
    <property type="entry name" value="SH3"/>
    <property type="match status" value="2"/>
</dbReference>
<dbReference type="SMART" id="SM00252">
    <property type="entry name" value="SH2"/>
    <property type="match status" value="1"/>
</dbReference>
<evidence type="ECO:0000259" key="4">
    <source>
        <dbReference type="PROSITE" id="PS50001"/>
    </source>
</evidence>
<protein>
    <recommendedName>
        <fullName evidence="8">SH2 domain-containing protein</fullName>
    </recommendedName>
</protein>
<keyword evidence="2" id="KW-0727">SH2 domain</keyword>
<dbReference type="Gene3D" id="3.30.505.10">
    <property type="entry name" value="SH2 domain"/>
    <property type="match status" value="1"/>
</dbReference>
<dbReference type="SUPFAM" id="SSF50044">
    <property type="entry name" value="SH3-domain"/>
    <property type="match status" value="2"/>
</dbReference>
<dbReference type="PROSITE" id="PS50001">
    <property type="entry name" value="SH2"/>
    <property type="match status" value="1"/>
</dbReference>
<dbReference type="PRINTS" id="PR00678">
    <property type="entry name" value="PI3KINASEP85"/>
</dbReference>
<dbReference type="GO" id="GO:0016477">
    <property type="term" value="P:cell migration"/>
    <property type="evidence" value="ECO:0007669"/>
    <property type="project" value="TreeGrafter"/>
</dbReference>
<dbReference type="InterPro" id="IPR000980">
    <property type="entry name" value="SH2"/>
</dbReference>
<dbReference type="PANTHER" id="PTHR45818">
    <property type="entry name" value="PROTEIN VAV"/>
    <property type="match status" value="1"/>
</dbReference>
<evidence type="ECO:0000259" key="5">
    <source>
        <dbReference type="PROSITE" id="PS50002"/>
    </source>
</evidence>
<dbReference type="GO" id="GO:0005085">
    <property type="term" value="F:guanyl-nucleotide exchange factor activity"/>
    <property type="evidence" value="ECO:0007669"/>
    <property type="project" value="TreeGrafter"/>
</dbReference>
<organism evidence="6 7">
    <name type="scientific">Diploscapter pachys</name>
    <dbReference type="NCBI Taxonomy" id="2018661"/>
    <lineage>
        <taxon>Eukaryota</taxon>
        <taxon>Metazoa</taxon>
        <taxon>Ecdysozoa</taxon>
        <taxon>Nematoda</taxon>
        <taxon>Chromadorea</taxon>
        <taxon>Rhabditida</taxon>
        <taxon>Rhabditina</taxon>
        <taxon>Rhabditomorpha</taxon>
        <taxon>Rhabditoidea</taxon>
        <taxon>Rhabditidae</taxon>
        <taxon>Diploscapter</taxon>
    </lineage>
</organism>
<evidence type="ECO:0000313" key="7">
    <source>
        <dbReference type="Proteomes" id="UP000218231"/>
    </source>
</evidence>
<dbReference type="AlphaFoldDB" id="A0A2A2JU46"/>
<sequence length="348" mass="39459">MALTGTNSSALSQSLLSTAAPNAVSQPAMNCQIIQPLGESTITNMMQTELNGQMYWSEYEGPTRRKRTIRIDDFVEISREFSKGDMVIALRTVTPSTIQHLPFDKDDVILVEEPLADSTFIGALSTNSSRTGIVPMDCVKKLRQNSICNPSSNIERKESTVLPRRPNRESDILSNQQSFQEYVNTEIGSQSWFMGQMERSDAESKLKGTPNGTFLVRYSPNRGTYAISISYQDEVKHMAIEQNDGKQFYLDDGYNFDSIVELINYYRVHNLIEIFNTLNTTLKSAYRDCKIYKVIHDFEGSEAKFLTIRKGDLVTLVDTIGEERGWWKIMLNNKVGFAPLSYMEPLDD</sequence>
<dbReference type="GO" id="GO:0005737">
    <property type="term" value="C:cytoplasm"/>
    <property type="evidence" value="ECO:0007669"/>
    <property type="project" value="TreeGrafter"/>
</dbReference>
<feature type="domain" description="SH2" evidence="4">
    <location>
        <begin position="192"/>
        <end position="282"/>
    </location>
</feature>
<dbReference type="PRINTS" id="PR00401">
    <property type="entry name" value="SH2DOMAIN"/>
</dbReference>
<evidence type="ECO:0000256" key="2">
    <source>
        <dbReference type="PROSITE-ProRule" id="PRU00191"/>
    </source>
</evidence>
<dbReference type="PROSITE" id="PS50002">
    <property type="entry name" value="SH3"/>
    <property type="match status" value="2"/>
</dbReference>
<dbReference type="Pfam" id="PF00017">
    <property type="entry name" value="SH2"/>
    <property type="match status" value="1"/>
</dbReference>
<evidence type="ECO:0000256" key="1">
    <source>
        <dbReference type="ARBA" id="ARBA00022443"/>
    </source>
</evidence>
<dbReference type="InterPro" id="IPR036028">
    <property type="entry name" value="SH3-like_dom_sf"/>
</dbReference>
<dbReference type="Pfam" id="PF07653">
    <property type="entry name" value="SH3_2"/>
    <property type="match status" value="1"/>
</dbReference>
<evidence type="ECO:0000313" key="6">
    <source>
        <dbReference type="EMBL" id="PAV65178.1"/>
    </source>
</evidence>
<dbReference type="STRING" id="2018661.A0A2A2JU46"/>
<dbReference type="EMBL" id="LIAE01010219">
    <property type="protein sequence ID" value="PAV65178.1"/>
    <property type="molecule type" value="Genomic_DNA"/>
</dbReference>
<dbReference type="Proteomes" id="UP000218231">
    <property type="component" value="Unassembled WGS sequence"/>
</dbReference>
<keyword evidence="1 3" id="KW-0728">SH3 domain</keyword>
<evidence type="ECO:0000256" key="3">
    <source>
        <dbReference type="PROSITE-ProRule" id="PRU00192"/>
    </source>
</evidence>
<dbReference type="SUPFAM" id="SSF55550">
    <property type="entry name" value="SH2 domain"/>
    <property type="match status" value="1"/>
</dbReference>
<evidence type="ECO:0008006" key="8">
    <source>
        <dbReference type="Google" id="ProtNLM"/>
    </source>
</evidence>
<dbReference type="InterPro" id="IPR036860">
    <property type="entry name" value="SH2_dom_sf"/>
</dbReference>
<name>A0A2A2JU46_9BILA</name>
<feature type="domain" description="SH3" evidence="5">
    <location>
        <begin position="82"/>
        <end position="144"/>
    </location>
</feature>
<keyword evidence="7" id="KW-1185">Reference proteome</keyword>
<dbReference type="CDD" id="cd00174">
    <property type="entry name" value="SH3"/>
    <property type="match status" value="1"/>
</dbReference>
<accession>A0A2A2JU46</accession>